<dbReference type="InterPro" id="IPR036291">
    <property type="entry name" value="NAD(P)-bd_dom_sf"/>
</dbReference>
<dbReference type="SUPFAM" id="SSF51735">
    <property type="entry name" value="NAD(P)-binding Rossmann-fold domains"/>
    <property type="match status" value="1"/>
</dbReference>
<dbReference type="InterPro" id="IPR002347">
    <property type="entry name" value="SDR_fam"/>
</dbReference>
<dbReference type="Pfam" id="PF00106">
    <property type="entry name" value="adh_short"/>
    <property type="match status" value="1"/>
</dbReference>
<reference evidence="3" key="1">
    <citation type="submission" date="2023-03" db="EMBL/GenBank/DDBJ databases">
        <title>Massive genome expansion in bonnet fungi (Mycena s.s.) driven by repeated elements and novel gene families across ecological guilds.</title>
        <authorList>
            <consortium name="Lawrence Berkeley National Laboratory"/>
            <person name="Harder C.B."/>
            <person name="Miyauchi S."/>
            <person name="Viragh M."/>
            <person name="Kuo A."/>
            <person name="Thoen E."/>
            <person name="Andreopoulos B."/>
            <person name="Lu D."/>
            <person name="Skrede I."/>
            <person name="Drula E."/>
            <person name="Henrissat B."/>
            <person name="Morin E."/>
            <person name="Kohler A."/>
            <person name="Barry K."/>
            <person name="LaButti K."/>
            <person name="Morin E."/>
            <person name="Salamov A."/>
            <person name="Lipzen A."/>
            <person name="Mereny Z."/>
            <person name="Hegedus B."/>
            <person name="Baldrian P."/>
            <person name="Stursova M."/>
            <person name="Weitz H."/>
            <person name="Taylor A."/>
            <person name="Grigoriev I.V."/>
            <person name="Nagy L.G."/>
            <person name="Martin F."/>
            <person name="Kauserud H."/>
        </authorList>
    </citation>
    <scope>NUCLEOTIDE SEQUENCE</scope>
    <source>
        <strain evidence="3">9284</strain>
    </source>
</reference>
<comment type="caution">
    <text evidence="3">The sequence shown here is derived from an EMBL/GenBank/DDBJ whole genome shotgun (WGS) entry which is preliminary data.</text>
</comment>
<protein>
    <submittedName>
        <fullName evidence="3">Uncharacterized protein</fullName>
    </submittedName>
</protein>
<dbReference type="GO" id="GO:0016491">
    <property type="term" value="F:oxidoreductase activity"/>
    <property type="evidence" value="ECO:0007669"/>
    <property type="project" value="UniProtKB-KW"/>
</dbReference>
<evidence type="ECO:0000256" key="2">
    <source>
        <dbReference type="ARBA" id="ARBA00023002"/>
    </source>
</evidence>
<sequence length="79" mass="8284">MSSKGIALVTGAAQGIGRAIALRLADDGFDVAVNDISASAELQNLVKEIRQRGRASSIHTADVSQDAQGVVLMSVRDQY</sequence>
<evidence type="ECO:0000313" key="4">
    <source>
        <dbReference type="Proteomes" id="UP001221142"/>
    </source>
</evidence>
<evidence type="ECO:0000313" key="3">
    <source>
        <dbReference type="EMBL" id="KAJ7607218.1"/>
    </source>
</evidence>
<organism evidence="3 4">
    <name type="scientific">Roridomyces roridus</name>
    <dbReference type="NCBI Taxonomy" id="1738132"/>
    <lineage>
        <taxon>Eukaryota</taxon>
        <taxon>Fungi</taxon>
        <taxon>Dikarya</taxon>
        <taxon>Basidiomycota</taxon>
        <taxon>Agaricomycotina</taxon>
        <taxon>Agaricomycetes</taxon>
        <taxon>Agaricomycetidae</taxon>
        <taxon>Agaricales</taxon>
        <taxon>Marasmiineae</taxon>
        <taxon>Mycenaceae</taxon>
        <taxon>Roridomyces</taxon>
    </lineage>
</organism>
<proteinExistence type="inferred from homology"/>
<dbReference type="AlphaFoldDB" id="A0AAD7B1D1"/>
<dbReference type="PANTHER" id="PTHR43639:SF1">
    <property type="entry name" value="SHORT-CHAIN DEHYDROGENASE_REDUCTASE FAMILY PROTEIN"/>
    <property type="match status" value="1"/>
</dbReference>
<keyword evidence="2" id="KW-0560">Oxidoreductase</keyword>
<dbReference type="Gene3D" id="3.40.50.720">
    <property type="entry name" value="NAD(P)-binding Rossmann-like Domain"/>
    <property type="match status" value="1"/>
</dbReference>
<comment type="similarity">
    <text evidence="1">Belongs to the short-chain dehydrogenases/reductases (SDR) family.</text>
</comment>
<dbReference type="Proteomes" id="UP001221142">
    <property type="component" value="Unassembled WGS sequence"/>
</dbReference>
<keyword evidence="4" id="KW-1185">Reference proteome</keyword>
<gene>
    <name evidence="3" type="ORF">FB45DRAFT_1040486</name>
</gene>
<dbReference type="PANTHER" id="PTHR43639">
    <property type="entry name" value="OXIDOREDUCTASE, SHORT-CHAIN DEHYDROGENASE/REDUCTASE FAMILY (AFU_ORTHOLOGUE AFUA_5G02870)"/>
    <property type="match status" value="1"/>
</dbReference>
<name>A0AAD7B1D1_9AGAR</name>
<dbReference type="EMBL" id="JARKIF010000051">
    <property type="protein sequence ID" value="KAJ7607218.1"/>
    <property type="molecule type" value="Genomic_DNA"/>
</dbReference>
<accession>A0AAD7B1D1</accession>
<evidence type="ECO:0000256" key="1">
    <source>
        <dbReference type="ARBA" id="ARBA00006484"/>
    </source>
</evidence>